<dbReference type="SUPFAM" id="SSF109854">
    <property type="entry name" value="DinB/YfiT-like putative metalloenzymes"/>
    <property type="match status" value="1"/>
</dbReference>
<dbReference type="PANTHER" id="PTHR37302">
    <property type="entry name" value="SLR1116 PROTEIN"/>
    <property type="match status" value="1"/>
</dbReference>
<reference evidence="3 4" key="1">
    <citation type="submission" date="2023-09" db="EMBL/GenBank/DDBJ databases">
        <title>Complete Genome and Methylome dissection of Bacillus brevis NEB573 original source of BbsI restriction endonuclease.</title>
        <authorList>
            <person name="Fomenkov A."/>
            <person name="Roberts R.D."/>
        </authorList>
    </citation>
    <scope>NUCLEOTIDE SEQUENCE [LARGE SCALE GENOMIC DNA]</scope>
    <source>
        <strain evidence="3 4">NEB573</strain>
    </source>
</reference>
<evidence type="ECO:0000313" key="4">
    <source>
        <dbReference type="Proteomes" id="UP001256827"/>
    </source>
</evidence>
<dbReference type="PANTHER" id="PTHR37302:SF1">
    <property type="entry name" value="PROTEIN DINB"/>
    <property type="match status" value="1"/>
</dbReference>
<proteinExistence type="inferred from homology"/>
<dbReference type="RefSeq" id="WP_310770882.1">
    <property type="nucleotide sequence ID" value="NZ_CP134050.1"/>
</dbReference>
<evidence type="ECO:0000313" key="3">
    <source>
        <dbReference type="EMBL" id="WNC16321.1"/>
    </source>
</evidence>
<organism evidence="3 4">
    <name type="scientific">Brevibacillus brevis</name>
    <name type="common">Bacillus brevis</name>
    <dbReference type="NCBI Taxonomy" id="1393"/>
    <lineage>
        <taxon>Bacteria</taxon>
        <taxon>Bacillati</taxon>
        <taxon>Bacillota</taxon>
        <taxon>Bacilli</taxon>
        <taxon>Bacillales</taxon>
        <taxon>Paenibacillaceae</taxon>
        <taxon>Brevibacillus</taxon>
    </lineage>
</organism>
<dbReference type="InterPro" id="IPR007837">
    <property type="entry name" value="DinB"/>
</dbReference>
<dbReference type="Proteomes" id="UP001256827">
    <property type="component" value="Chromosome"/>
</dbReference>
<dbReference type="Gene3D" id="1.20.120.450">
    <property type="entry name" value="dinb family like domain"/>
    <property type="match status" value="1"/>
</dbReference>
<evidence type="ECO:0000256" key="2">
    <source>
        <dbReference type="ARBA" id="ARBA00022723"/>
    </source>
</evidence>
<accession>A0ABY9T893</accession>
<dbReference type="Pfam" id="PF05163">
    <property type="entry name" value="DinB"/>
    <property type="match status" value="1"/>
</dbReference>
<sequence>MTNYPGTMYDFHVWANQTMINRLKELPRELYTQEIQSVFPTVAKALSHIYIVDCTWLNILNGASMNDAMAATRAREAQVEALSLEELEALYQELSEGYRSFLREHPDLEQTLVLDNPYAGIRDTSYGEIILQVVNHGTYHRGNMTAMLRQMGHPSTMTEYALYWYAKA</sequence>
<protein>
    <submittedName>
        <fullName evidence="3">DinB family protein</fullName>
    </submittedName>
</protein>
<comment type="similarity">
    <text evidence="1">Belongs to the DinB family.</text>
</comment>
<dbReference type="EMBL" id="CP134050">
    <property type="protein sequence ID" value="WNC16321.1"/>
    <property type="molecule type" value="Genomic_DNA"/>
</dbReference>
<keyword evidence="4" id="KW-1185">Reference proteome</keyword>
<name>A0ABY9T893_BREBE</name>
<evidence type="ECO:0000256" key="1">
    <source>
        <dbReference type="ARBA" id="ARBA00008635"/>
    </source>
</evidence>
<gene>
    <name evidence="3" type="ORF">RGB73_08405</name>
</gene>
<dbReference type="InterPro" id="IPR034660">
    <property type="entry name" value="DinB/YfiT-like"/>
</dbReference>
<keyword evidence="2" id="KW-0479">Metal-binding</keyword>